<dbReference type="Gene3D" id="1.20.120.450">
    <property type="entry name" value="dinb family like domain"/>
    <property type="match status" value="1"/>
</dbReference>
<reference evidence="2 3" key="1">
    <citation type="submission" date="2019-09" db="EMBL/GenBank/DDBJ databases">
        <title>Complete genome sequence of Arachidicoccus sp. B3-10 isolated from apple orchard soil.</title>
        <authorList>
            <person name="Kim H.S."/>
            <person name="Han K.-I."/>
            <person name="Suh M.K."/>
            <person name="Lee K.C."/>
            <person name="Eom M.K."/>
            <person name="Kim J.-S."/>
            <person name="Kang S.W."/>
            <person name="Sin Y."/>
            <person name="Lee J.-S."/>
        </authorList>
    </citation>
    <scope>NUCLEOTIDE SEQUENCE [LARGE SCALE GENOMIC DNA]</scope>
    <source>
        <strain evidence="2 3">B3-10</strain>
    </source>
</reference>
<gene>
    <name evidence="2" type="ORF">E0W69_008665</name>
</gene>
<dbReference type="AlphaFoldDB" id="A0A5P2G4M8"/>
<keyword evidence="3" id="KW-1185">Reference proteome</keyword>
<evidence type="ECO:0000259" key="1">
    <source>
        <dbReference type="Pfam" id="PF12867"/>
    </source>
</evidence>
<name>A0A5P2G4M8_9BACT</name>
<dbReference type="EMBL" id="CP044016">
    <property type="protein sequence ID" value="QES88720.1"/>
    <property type="molecule type" value="Genomic_DNA"/>
</dbReference>
<organism evidence="2 3">
    <name type="scientific">Rhizosphaericola mali</name>
    <dbReference type="NCBI Taxonomy" id="2545455"/>
    <lineage>
        <taxon>Bacteria</taxon>
        <taxon>Pseudomonadati</taxon>
        <taxon>Bacteroidota</taxon>
        <taxon>Chitinophagia</taxon>
        <taxon>Chitinophagales</taxon>
        <taxon>Chitinophagaceae</taxon>
        <taxon>Rhizosphaericola</taxon>
    </lineage>
</organism>
<dbReference type="SUPFAM" id="SSF109854">
    <property type="entry name" value="DinB/YfiT-like putative metalloenzymes"/>
    <property type="match status" value="1"/>
</dbReference>
<evidence type="ECO:0000313" key="2">
    <source>
        <dbReference type="EMBL" id="QES88720.1"/>
    </source>
</evidence>
<accession>A0A5P2G4M8</accession>
<feature type="domain" description="DinB-like" evidence="1">
    <location>
        <begin position="14"/>
        <end position="148"/>
    </location>
</feature>
<dbReference type="RefSeq" id="WP_131329687.1">
    <property type="nucleotide sequence ID" value="NZ_CP044016.1"/>
</dbReference>
<dbReference type="InterPro" id="IPR024775">
    <property type="entry name" value="DinB-like"/>
</dbReference>
<proteinExistence type="predicted"/>
<dbReference type="InterPro" id="IPR034660">
    <property type="entry name" value="DinB/YfiT-like"/>
</dbReference>
<dbReference type="Pfam" id="PF12867">
    <property type="entry name" value="DinB_2"/>
    <property type="match status" value="1"/>
</dbReference>
<sequence>MMNSKLNKELELIRYVRNSVTKLIENLSLEELNVIPEHMNNNLIWNLGHMVFTQQMLCYKLGGLEPTIDVGFFAQFAPDTKPKRLISAEEIIKIKTAFHEAFEQLASDVQSCKLEAYQGWSLPSGITIDNFEDAMITNAIHEGRHFGVVISLVKWNRR</sequence>
<dbReference type="OrthoDB" id="4295522at2"/>
<dbReference type="Proteomes" id="UP000292424">
    <property type="component" value="Chromosome"/>
</dbReference>
<evidence type="ECO:0000313" key="3">
    <source>
        <dbReference type="Proteomes" id="UP000292424"/>
    </source>
</evidence>
<protein>
    <submittedName>
        <fullName evidence="2">DinB family protein</fullName>
    </submittedName>
</protein>
<dbReference type="KEGG" id="arac:E0W69_008665"/>